<dbReference type="Proteomes" id="UP001732700">
    <property type="component" value="Chromosome 6C"/>
</dbReference>
<proteinExistence type="predicted"/>
<dbReference type="EnsemblPlants" id="AVESA.00010b.r2.6CG1122760.1">
    <property type="protein sequence ID" value="AVESA.00010b.r2.6CG1122760.1.CDS"/>
    <property type="gene ID" value="AVESA.00010b.r2.6CG1122760"/>
</dbReference>
<reference evidence="1" key="1">
    <citation type="submission" date="2021-05" db="EMBL/GenBank/DDBJ databases">
        <authorList>
            <person name="Scholz U."/>
            <person name="Mascher M."/>
            <person name="Fiebig A."/>
        </authorList>
    </citation>
    <scope>NUCLEOTIDE SEQUENCE [LARGE SCALE GENOMIC DNA]</scope>
</reference>
<sequence>MAPGMSRNIVDSCLPACPVSATASLSAAISDDDGGGGEDRISALPDGLLCNVVSRLPVKDGARTDALSRRWRGLWRAIPLVLDDAHLVTDGPGVDWRAPAAAAVSRVLASHPGPFRWVHLVSSFIDESNQDTLAEWLRLLADKGVENLVLVNRPWSSEVPVQLQPSLFRCGASLRRLYLGVWFFPFTRDGPPRSPDVFPHLRELGICGGFMLDQDLEYVLACSPKLETFALISNYCLPDCIRIGSHSLRCVLIWHSLVDEVAAIAAPQLQRLILYCTNATGPGRTIRVKIGYAPQLAVLGYLDTAKHVLEIRNTIIKAKATKVSPHTLVPSVKVLALKVRFRVAEEVRTLLSFLRCFPEVETLHILASDNDTDHYDDPGKVKARDKLNSTFWHVVCPVNCVQSRVKKVVFDQFTGGSNQVGFLKWVIGRAMLLQEVIVVMADPDYITLSEAMDKLKPLSPKRMWANKLLHEPSLEIRGRTAGHIWRYNQASDLSISDPFIS</sequence>
<evidence type="ECO:0000313" key="2">
    <source>
        <dbReference type="Proteomes" id="UP001732700"/>
    </source>
</evidence>
<name>A0ACD5ZBZ7_AVESA</name>
<reference evidence="1" key="2">
    <citation type="submission" date="2025-09" db="UniProtKB">
        <authorList>
            <consortium name="EnsemblPlants"/>
        </authorList>
    </citation>
    <scope>IDENTIFICATION</scope>
</reference>
<protein>
    <submittedName>
        <fullName evidence="1">Uncharacterized protein</fullName>
    </submittedName>
</protein>
<accession>A0ACD5ZBZ7</accession>
<keyword evidence="2" id="KW-1185">Reference proteome</keyword>
<organism evidence="1 2">
    <name type="scientific">Avena sativa</name>
    <name type="common">Oat</name>
    <dbReference type="NCBI Taxonomy" id="4498"/>
    <lineage>
        <taxon>Eukaryota</taxon>
        <taxon>Viridiplantae</taxon>
        <taxon>Streptophyta</taxon>
        <taxon>Embryophyta</taxon>
        <taxon>Tracheophyta</taxon>
        <taxon>Spermatophyta</taxon>
        <taxon>Magnoliopsida</taxon>
        <taxon>Liliopsida</taxon>
        <taxon>Poales</taxon>
        <taxon>Poaceae</taxon>
        <taxon>BOP clade</taxon>
        <taxon>Pooideae</taxon>
        <taxon>Poodae</taxon>
        <taxon>Poeae</taxon>
        <taxon>Poeae Chloroplast Group 1 (Aveneae type)</taxon>
        <taxon>Aveninae</taxon>
        <taxon>Avena</taxon>
    </lineage>
</organism>
<evidence type="ECO:0000313" key="1">
    <source>
        <dbReference type="EnsemblPlants" id="AVESA.00010b.r2.6CG1122760.1.CDS"/>
    </source>
</evidence>